<comment type="caution">
    <text evidence="3">The sequence shown here is derived from an EMBL/GenBank/DDBJ whole genome shotgun (WGS) entry which is preliminary data.</text>
</comment>
<protein>
    <recommendedName>
        <fullName evidence="2">RNA polymerase sigma-70 region 4 domain-containing protein</fullName>
    </recommendedName>
</protein>
<evidence type="ECO:0000313" key="3">
    <source>
        <dbReference type="EMBL" id="PZG19834.1"/>
    </source>
</evidence>
<reference evidence="3 4" key="1">
    <citation type="submission" date="2018-01" db="EMBL/GenBank/DDBJ databases">
        <title>Draft genome sequence of Nonomuraea sp. KC333.</title>
        <authorList>
            <person name="Sahin N."/>
            <person name="Saygin H."/>
            <person name="Ay H."/>
        </authorList>
    </citation>
    <scope>NUCLEOTIDE SEQUENCE [LARGE SCALE GENOMIC DNA]</scope>
    <source>
        <strain evidence="3 4">KC333</strain>
    </source>
</reference>
<dbReference type="InterPro" id="IPR007630">
    <property type="entry name" value="RNA_pol_sigma70_r4"/>
</dbReference>
<sequence length="313" mass="34596">MSVKLGAGGSIANLLLEPLVMIKSDPRQAETLAARAAEQLRDGATWVRRLREAGGMGSPVTEEALRHHALAYAWPTLLKMIGNGTIFSECRDLLGKAPVTPTDSEREVLQSSWDERHDLALATMELAWPRYLGDLITKWDEDGGAALTTYFVTGCKYRFPDAFRAWRRARRAFISALSLDESIPATEDPQAQVEQRDTLRRIVAKAPRETQLICQFYLRGYTLAEISAELGVSKGVVSTRMYRLGLKAWAMVDAGEIEAPPDATRPPSAGARRRRRRPGQVELRSTSRTAPADEPSGDPVALPLSQLTRKARS</sequence>
<dbReference type="InterPro" id="IPR036388">
    <property type="entry name" value="WH-like_DNA-bd_sf"/>
</dbReference>
<evidence type="ECO:0000256" key="1">
    <source>
        <dbReference type="SAM" id="MobiDB-lite"/>
    </source>
</evidence>
<keyword evidence="4" id="KW-1185">Reference proteome</keyword>
<dbReference type="SUPFAM" id="SSF88659">
    <property type="entry name" value="Sigma3 and sigma4 domains of RNA polymerase sigma factors"/>
    <property type="match status" value="1"/>
</dbReference>
<dbReference type="AlphaFoldDB" id="A0A2W2FYF4"/>
<evidence type="ECO:0000313" key="4">
    <source>
        <dbReference type="Proteomes" id="UP000249304"/>
    </source>
</evidence>
<feature type="domain" description="RNA polymerase sigma-70 region 4" evidence="2">
    <location>
        <begin position="207"/>
        <end position="241"/>
    </location>
</feature>
<evidence type="ECO:0000259" key="2">
    <source>
        <dbReference type="Pfam" id="PF04545"/>
    </source>
</evidence>
<dbReference type="Pfam" id="PF04545">
    <property type="entry name" value="Sigma70_r4"/>
    <property type="match status" value="1"/>
</dbReference>
<feature type="region of interest" description="Disordered" evidence="1">
    <location>
        <begin position="258"/>
        <end position="313"/>
    </location>
</feature>
<dbReference type="Proteomes" id="UP000249304">
    <property type="component" value="Unassembled WGS sequence"/>
</dbReference>
<proteinExistence type="predicted"/>
<dbReference type="OrthoDB" id="3215396at2"/>
<dbReference type="GO" id="GO:0006352">
    <property type="term" value="P:DNA-templated transcription initiation"/>
    <property type="evidence" value="ECO:0007669"/>
    <property type="project" value="InterPro"/>
</dbReference>
<dbReference type="EMBL" id="POUD01000033">
    <property type="protein sequence ID" value="PZG19834.1"/>
    <property type="molecule type" value="Genomic_DNA"/>
</dbReference>
<accession>A0A2W2FYF4</accession>
<dbReference type="GO" id="GO:0003700">
    <property type="term" value="F:DNA-binding transcription factor activity"/>
    <property type="evidence" value="ECO:0007669"/>
    <property type="project" value="InterPro"/>
</dbReference>
<organism evidence="3 4">
    <name type="scientific">Nonomuraea aridisoli</name>
    <dbReference type="NCBI Taxonomy" id="2070368"/>
    <lineage>
        <taxon>Bacteria</taxon>
        <taxon>Bacillati</taxon>
        <taxon>Actinomycetota</taxon>
        <taxon>Actinomycetes</taxon>
        <taxon>Streptosporangiales</taxon>
        <taxon>Streptosporangiaceae</taxon>
        <taxon>Nonomuraea</taxon>
    </lineage>
</organism>
<gene>
    <name evidence="3" type="ORF">C1J01_11005</name>
</gene>
<name>A0A2W2FYF4_9ACTN</name>
<dbReference type="Gene3D" id="1.10.10.10">
    <property type="entry name" value="Winged helix-like DNA-binding domain superfamily/Winged helix DNA-binding domain"/>
    <property type="match status" value="1"/>
</dbReference>
<dbReference type="InterPro" id="IPR013324">
    <property type="entry name" value="RNA_pol_sigma_r3/r4-like"/>
</dbReference>